<dbReference type="Pfam" id="PF13004">
    <property type="entry name" value="BACON"/>
    <property type="match status" value="3"/>
</dbReference>
<evidence type="ECO:0000256" key="2">
    <source>
        <dbReference type="SAM" id="SignalP"/>
    </source>
</evidence>
<gene>
    <name evidence="4" type="ORF">LG35_07300</name>
</gene>
<evidence type="ECO:0000259" key="3">
    <source>
        <dbReference type="Pfam" id="PF13004"/>
    </source>
</evidence>
<feature type="chain" id="PRO_5045091334" description="BACON domain-containing protein" evidence="2">
    <location>
        <begin position="18"/>
        <end position="534"/>
    </location>
</feature>
<evidence type="ECO:0000256" key="1">
    <source>
        <dbReference type="SAM" id="MobiDB-lite"/>
    </source>
</evidence>
<protein>
    <recommendedName>
        <fullName evidence="3">BACON domain-containing protein</fullName>
    </recommendedName>
</protein>
<dbReference type="PROSITE" id="PS51257">
    <property type="entry name" value="PROKAR_LIPOPROTEIN"/>
    <property type="match status" value="1"/>
</dbReference>
<comment type="caution">
    <text evidence="4">The sequence shown here is derived from an EMBL/GenBank/DDBJ whole genome shotgun (WGS) entry which is preliminary data.</text>
</comment>
<dbReference type="Gene3D" id="2.60.40.10">
    <property type="entry name" value="Immunoglobulins"/>
    <property type="match status" value="3"/>
</dbReference>
<feature type="region of interest" description="Disordered" evidence="1">
    <location>
        <begin position="509"/>
        <end position="534"/>
    </location>
</feature>
<sequence length="534" mass="56845">MKKIYSLWMMLLPLAVAAVSCGKEPVDTAASLSVQPTLLEFAATGNGSQSVAVTATNTEWTHEVSGAAQEWLSASLGEDGKSLLISVTDNPTAEKRSGTVSVKAVDHIEIKPIGITVQQEAGEGVQPGGSITVSPESLTFAGEGAEAQRVAVTVSNPELTWTAAPEDAAKEWITVTADGDGISVSVSDNPETDQRSGNIIITPGLDDVRPRAVRVVQEGKILPPSLDADPKEVPVFAYDGSVERIITVTAVNCDWAVRVDYTEGDAGGWVKAQTIKTEAHSALSISVGRNETLEARSASVTVYALGVENIPDIVIPVSQEAGKEFFSTLTGPVAISDMESLGALQYHISPSQTWDTTNPGTYWIMDMWSSGVSQESDLFGNKSFLGSGTRIYLKLFSENIPFNDDQEFTLPAGEYRVKQYDVIINKADIVPYTVEAGRKTKSLTYPSGSWYMKVDDGGFAEAGPLTGGSMTVAVDGPDTYTFTFDFVDDRGNAITGTAKGTVTKASCNFFPEEPGEDVEPDPDLDPDPDPGFGQ</sequence>
<dbReference type="Proteomes" id="UP000030889">
    <property type="component" value="Unassembled WGS sequence"/>
</dbReference>
<keyword evidence="5" id="KW-1185">Reference proteome</keyword>
<feature type="signal peptide" evidence="2">
    <location>
        <begin position="1"/>
        <end position="17"/>
    </location>
</feature>
<organism evidence="4 5">
    <name type="scientific">Alistipes inops</name>
    <dbReference type="NCBI Taxonomy" id="1501391"/>
    <lineage>
        <taxon>Bacteria</taxon>
        <taxon>Pseudomonadati</taxon>
        <taxon>Bacteroidota</taxon>
        <taxon>Bacteroidia</taxon>
        <taxon>Bacteroidales</taxon>
        <taxon>Rikenellaceae</taxon>
        <taxon>Alistipes</taxon>
    </lineage>
</organism>
<evidence type="ECO:0000313" key="5">
    <source>
        <dbReference type="Proteomes" id="UP000030889"/>
    </source>
</evidence>
<reference evidence="4 5" key="1">
    <citation type="submission" date="2014-09" db="EMBL/GenBank/DDBJ databases">
        <title>Alistipes sp. 627, sp. nov., a novel member of the family Rikenellaceae isolated from human faeces.</title>
        <authorList>
            <person name="Shkoporov A.N."/>
            <person name="Chaplin A.V."/>
            <person name="Motuzova O.V."/>
            <person name="Kafarskaia L.I."/>
            <person name="Khokhlova E.V."/>
            <person name="Efimov B.A."/>
        </authorList>
    </citation>
    <scope>NUCLEOTIDE SEQUENCE [LARGE SCALE GENOMIC DNA]</scope>
    <source>
        <strain evidence="4 5">627</strain>
    </source>
</reference>
<feature type="domain" description="BACON" evidence="3">
    <location>
        <begin position="64"/>
        <end position="120"/>
    </location>
</feature>
<dbReference type="InterPro" id="IPR013783">
    <property type="entry name" value="Ig-like_fold"/>
</dbReference>
<dbReference type="RefSeq" id="WP_035473568.1">
    <property type="nucleotide sequence ID" value="NZ_JRGF01000008.1"/>
</dbReference>
<name>A0ABR4YHS4_9BACT</name>
<feature type="domain" description="BACON" evidence="3">
    <location>
        <begin position="262"/>
        <end position="319"/>
    </location>
</feature>
<evidence type="ECO:0000313" key="4">
    <source>
        <dbReference type="EMBL" id="KHE41810.1"/>
    </source>
</evidence>
<feature type="compositionally biased region" description="Acidic residues" evidence="1">
    <location>
        <begin position="513"/>
        <end position="528"/>
    </location>
</feature>
<keyword evidence="2" id="KW-0732">Signal</keyword>
<dbReference type="EMBL" id="JRGF01000008">
    <property type="protein sequence ID" value="KHE41810.1"/>
    <property type="molecule type" value="Genomic_DNA"/>
</dbReference>
<feature type="domain" description="BACON" evidence="3">
    <location>
        <begin position="168"/>
        <end position="204"/>
    </location>
</feature>
<dbReference type="CDD" id="cd14948">
    <property type="entry name" value="BACON"/>
    <property type="match status" value="2"/>
</dbReference>
<dbReference type="InterPro" id="IPR024361">
    <property type="entry name" value="BACON"/>
</dbReference>
<proteinExistence type="predicted"/>
<accession>A0ABR4YHS4</accession>